<organism evidence="1 2">
    <name type="scientific">Leptomonas seymouri</name>
    <dbReference type="NCBI Taxonomy" id="5684"/>
    <lineage>
        <taxon>Eukaryota</taxon>
        <taxon>Discoba</taxon>
        <taxon>Euglenozoa</taxon>
        <taxon>Kinetoplastea</taxon>
        <taxon>Metakinetoplastina</taxon>
        <taxon>Trypanosomatida</taxon>
        <taxon>Trypanosomatidae</taxon>
        <taxon>Leishmaniinae</taxon>
        <taxon>Leptomonas</taxon>
    </lineage>
</organism>
<gene>
    <name evidence="1" type="ORF">ABL78_3971</name>
</gene>
<dbReference type="VEuPathDB" id="TriTrypDB:Lsey_0108_0240"/>
<keyword evidence="2" id="KW-1185">Reference proteome</keyword>
<name>A0A0N1PCF7_LEPSE</name>
<protein>
    <submittedName>
        <fullName evidence="1">Uncharacterized protein</fullName>
    </submittedName>
</protein>
<dbReference type="EMBL" id="LJSK01000108">
    <property type="protein sequence ID" value="KPI86980.1"/>
    <property type="molecule type" value="Genomic_DNA"/>
</dbReference>
<dbReference type="OMA" id="PCCVLGF"/>
<dbReference type="Proteomes" id="UP000038009">
    <property type="component" value="Unassembled WGS sequence"/>
</dbReference>
<evidence type="ECO:0000313" key="2">
    <source>
        <dbReference type="Proteomes" id="UP000038009"/>
    </source>
</evidence>
<evidence type="ECO:0000313" key="1">
    <source>
        <dbReference type="EMBL" id="KPI86980.1"/>
    </source>
</evidence>
<reference evidence="1 2" key="1">
    <citation type="journal article" date="2015" name="PLoS Pathog.">
        <title>Leptomonas seymouri: Adaptations to the Dixenous Life Cycle Analyzed by Genome Sequencing, Transcriptome Profiling and Co-infection with Leishmania donovani.</title>
        <authorList>
            <person name="Kraeva N."/>
            <person name="Butenko A."/>
            <person name="Hlavacova J."/>
            <person name="Kostygov A."/>
            <person name="Myskova J."/>
            <person name="Grybchuk D."/>
            <person name="Lestinova T."/>
            <person name="Votypka J."/>
            <person name="Volf P."/>
            <person name="Opperdoes F."/>
            <person name="Flegontov P."/>
            <person name="Lukes J."/>
            <person name="Yurchenko V."/>
        </authorList>
    </citation>
    <scope>NUCLEOTIDE SEQUENCE [LARGE SCALE GENOMIC DNA]</scope>
    <source>
        <strain evidence="1 2">ATCC 30220</strain>
    </source>
</reference>
<sequence length="340" mass="37873">MPSAISMTSPLVLRCGSSRLDCARRYAIHLNRWNADALIGTPRTATALSSSTFAIVTPRRTYYWPYPDNFVPEKATTSSFQSSPVPSVRERIMREYALSPLFGSRTPCCVLGFAGPAAALVEVKRELRCWIAQALGKVEGEVELGPLQQAKEMMLHRSGTDESPRLADGPWSRPDAEQRRLSRYARLPVQARTLVEVYLPKEEEEVGSTDCSGSLEEDADGASGDGAVVVEDVLLVHGWFLQEQLYKYISFREKESKQQQGGHYVAEGARSAVESGVAVLHDKFGVVYCEVPALDESGFFFDQLHGKGVDADTAERVVDRWTRRVAQQRQREQEQKRPSS</sequence>
<comment type="caution">
    <text evidence="1">The sequence shown here is derived from an EMBL/GenBank/DDBJ whole genome shotgun (WGS) entry which is preliminary data.</text>
</comment>
<proteinExistence type="predicted"/>
<accession>A0A0N1PCF7</accession>
<dbReference type="OrthoDB" id="242944at2759"/>
<dbReference type="AlphaFoldDB" id="A0A0N1PCF7"/>